<dbReference type="NCBIfam" id="TIGR02018">
    <property type="entry name" value="his_ut_repres"/>
    <property type="match status" value="1"/>
</dbReference>
<dbReference type="Proteomes" id="UP000198506">
    <property type="component" value="Unassembled WGS sequence"/>
</dbReference>
<comment type="caution">
    <text evidence="6">The sequence shown here is derived from an EMBL/GenBank/DDBJ whole genome shotgun (WGS) entry which is preliminary data.</text>
</comment>
<dbReference type="SMART" id="SM00866">
    <property type="entry name" value="UTRA"/>
    <property type="match status" value="1"/>
</dbReference>
<evidence type="ECO:0000256" key="1">
    <source>
        <dbReference type="ARBA" id="ARBA00023015"/>
    </source>
</evidence>
<keyword evidence="7" id="KW-1185">Reference proteome</keyword>
<keyword evidence="2" id="KW-0238">DNA-binding</keyword>
<evidence type="ECO:0000259" key="5">
    <source>
        <dbReference type="PROSITE" id="PS50949"/>
    </source>
</evidence>
<dbReference type="PROSITE" id="PS50949">
    <property type="entry name" value="HTH_GNTR"/>
    <property type="match status" value="1"/>
</dbReference>
<dbReference type="InterPro" id="IPR028978">
    <property type="entry name" value="Chorismate_lyase_/UTRA_dom_sf"/>
</dbReference>
<reference evidence="6 7" key="1">
    <citation type="submission" date="2016-10" db="EMBL/GenBank/DDBJ databases">
        <authorList>
            <person name="Varghese N."/>
            <person name="Submissions S."/>
        </authorList>
    </citation>
    <scope>NUCLEOTIDE SEQUENCE [LARGE SCALE GENOMIC DNA]</scope>
    <source>
        <strain evidence="6 7">IAM 15147</strain>
    </source>
</reference>
<name>A0AA94HPV8_9MICO</name>
<accession>A0AA94HPV8</accession>
<evidence type="ECO:0000256" key="3">
    <source>
        <dbReference type="ARBA" id="ARBA00023163"/>
    </source>
</evidence>
<dbReference type="RefSeq" id="WP_092919399.1">
    <property type="nucleotide sequence ID" value="NZ_FOZN01000004.1"/>
</dbReference>
<evidence type="ECO:0000313" key="7">
    <source>
        <dbReference type="Proteomes" id="UP000198506"/>
    </source>
</evidence>
<dbReference type="SUPFAM" id="SSF64288">
    <property type="entry name" value="Chorismate lyase-like"/>
    <property type="match status" value="1"/>
</dbReference>
<dbReference type="EMBL" id="FOZN01000004">
    <property type="protein sequence ID" value="SFS18280.1"/>
    <property type="molecule type" value="Genomic_DNA"/>
</dbReference>
<evidence type="ECO:0000256" key="4">
    <source>
        <dbReference type="NCBIfam" id="TIGR02018"/>
    </source>
</evidence>
<dbReference type="InterPro" id="IPR036388">
    <property type="entry name" value="WH-like_DNA-bd_sf"/>
</dbReference>
<keyword evidence="3" id="KW-0804">Transcription</keyword>
<organism evidence="6 7">
    <name type="scientific">Agrococcus baldri</name>
    <dbReference type="NCBI Taxonomy" id="153730"/>
    <lineage>
        <taxon>Bacteria</taxon>
        <taxon>Bacillati</taxon>
        <taxon>Actinomycetota</taxon>
        <taxon>Actinomycetes</taxon>
        <taxon>Micrococcales</taxon>
        <taxon>Microbacteriaceae</taxon>
        <taxon>Agrococcus</taxon>
    </lineage>
</organism>
<dbReference type="PRINTS" id="PR00035">
    <property type="entry name" value="HTHGNTR"/>
</dbReference>
<dbReference type="InterPro" id="IPR011663">
    <property type="entry name" value="UTRA"/>
</dbReference>
<dbReference type="Gene3D" id="1.10.10.10">
    <property type="entry name" value="Winged helix-like DNA-binding domain superfamily/Winged helix DNA-binding domain"/>
    <property type="match status" value="1"/>
</dbReference>
<dbReference type="InterPro" id="IPR036390">
    <property type="entry name" value="WH_DNA-bd_sf"/>
</dbReference>
<dbReference type="Pfam" id="PF07702">
    <property type="entry name" value="UTRA"/>
    <property type="match status" value="1"/>
</dbReference>
<evidence type="ECO:0000256" key="2">
    <source>
        <dbReference type="ARBA" id="ARBA00023125"/>
    </source>
</evidence>
<evidence type="ECO:0000313" key="6">
    <source>
        <dbReference type="EMBL" id="SFS18280.1"/>
    </source>
</evidence>
<dbReference type="AlphaFoldDB" id="A0AA94HPV8"/>
<dbReference type="SUPFAM" id="SSF46785">
    <property type="entry name" value="Winged helix' DNA-binding domain"/>
    <property type="match status" value="1"/>
</dbReference>
<dbReference type="InterPro" id="IPR010248">
    <property type="entry name" value="His_ut_repres"/>
</dbReference>
<dbReference type="FunFam" id="1.10.10.10:FF:000079">
    <property type="entry name" value="GntR family transcriptional regulator"/>
    <property type="match status" value="1"/>
</dbReference>
<dbReference type="Gene3D" id="3.40.1410.10">
    <property type="entry name" value="Chorismate lyase-like"/>
    <property type="match status" value="1"/>
</dbReference>
<gene>
    <name evidence="6" type="ORF">SAMN04487783_2595</name>
</gene>
<dbReference type="Pfam" id="PF00392">
    <property type="entry name" value="GntR"/>
    <property type="match status" value="1"/>
</dbReference>
<dbReference type="CDD" id="cd07377">
    <property type="entry name" value="WHTH_GntR"/>
    <property type="match status" value="1"/>
</dbReference>
<dbReference type="PANTHER" id="PTHR44846:SF16">
    <property type="entry name" value="TRANSCRIPTIONAL REGULATOR PHNF-RELATED"/>
    <property type="match status" value="1"/>
</dbReference>
<dbReference type="GO" id="GO:0003700">
    <property type="term" value="F:DNA-binding transcription factor activity"/>
    <property type="evidence" value="ECO:0007669"/>
    <property type="project" value="UniProtKB-UniRule"/>
</dbReference>
<dbReference type="GO" id="GO:0006547">
    <property type="term" value="P:L-histidine metabolic process"/>
    <property type="evidence" value="ECO:0007669"/>
    <property type="project" value="UniProtKB-UniRule"/>
</dbReference>
<dbReference type="GO" id="GO:0003677">
    <property type="term" value="F:DNA binding"/>
    <property type="evidence" value="ECO:0007669"/>
    <property type="project" value="UniProtKB-UniRule"/>
</dbReference>
<keyword evidence="1" id="KW-0805">Transcription regulation</keyword>
<dbReference type="PANTHER" id="PTHR44846">
    <property type="entry name" value="MANNOSYL-D-GLYCERATE TRANSPORT/METABOLISM SYSTEM REPRESSOR MNGR-RELATED"/>
    <property type="match status" value="1"/>
</dbReference>
<dbReference type="SMART" id="SM00345">
    <property type="entry name" value="HTH_GNTR"/>
    <property type="match status" value="1"/>
</dbReference>
<dbReference type="GO" id="GO:0045892">
    <property type="term" value="P:negative regulation of DNA-templated transcription"/>
    <property type="evidence" value="ECO:0007669"/>
    <property type="project" value="UniProtKB-UniRule"/>
</dbReference>
<dbReference type="InterPro" id="IPR000524">
    <property type="entry name" value="Tscrpt_reg_HTH_GntR"/>
</dbReference>
<feature type="domain" description="HTH gntR-type" evidence="5">
    <location>
        <begin position="20"/>
        <end position="88"/>
    </location>
</feature>
<sequence>MLVDTAALAREFEATGGDGTPVYERIKRVIGARIRTGKWAEGDRLPSEHQLVTALGVSRMTVNRALRELADGGTIVRSMGVGSFVAETKAASPLLEVRNIADEVQRRGHRHSTRLVSLAAEDADDRPFAADSMTDRVYRSVIVHFEDDTAIQLEDRLVNPAFVPEYLQQDFTSFTPNDYLTRVVPLVRTELVIEAVLPTDEQAALLGIEPHEPCLQIRRSTWSAEGLVSVVRLTQPGARSRLEGGFETSGAR</sequence>
<dbReference type="InterPro" id="IPR050679">
    <property type="entry name" value="Bact_HTH_transcr_reg"/>
</dbReference>
<protein>
    <recommendedName>
        <fullName evidence="4">Histidine utilization repressor</fullName>
    </recommendedName>
</protein>
<proteinExistence type="predicted"/>